<dbReference type="EMBL" id="CAJVQB010142923">
    <property type="protein sequence ID" value="CAG8854835.1"/>
    <property type="molecule type" value="Genomic_DNA"/>
</dbReference>
<dbReference type="Proteomes" id="UP000789901">
    <property type="component" value="Unassembled WGS sequence"/>
</dbReference>
<keyword evidence="1" id="KW-0175">Coiled coil</keyword>
<evidence type="ECO:0000313" key="3">
    <source>
        <dbReference type="Proteomes" id="UP000789901"/>
    </source>
</evidence>
<protein>
    <submittedName>
        <fullName evidence="2">5018_t:CDS:1</fullName>
    </submittedName>
</protein>
<evidence type="ECO:0000313" key="2">
    <source>
        <dbReference type="EMBL" id="CAG8854835.1"/>
    </source>
</evidence>
<organism evidence="2 3">
    <name type="scientific">Gigaspora margarita</name>
    <dbReference type="NCBI Taxonomy" id="4874"/>
    <lineage>
        <taxon>Eukaryota</taxon>
        <taxon>Fungi</taxon>
        <taxon>Fungi incertae sedis</taxon>
        <taxon>Mucoromycota</taxon>
        <taxon>Glomeromycotina</taxon>
        <taxon>Glomeromycetes</taxon>
        <taxon>Diversisporales</taxon>
        <taxon>Gigasporaceae</taxon>
        <taxon>Gigaspora</taxon>
    </lineage>
</organism>
<sequence length="136" mass="16522">MPRKNHHNKTQNTLKAKLRSDNINVSEINNMVKKLIKEHKSFLLRTRQRNEISKKNYELEYFNLNKLETQFNSLISKITRLENDKDFYQTENNELKKKLQLFTNRYEDNKAELERYFKVILRTHSVLEEAFNSNEI</sequence>
<comment type="caution">
    <text evidence="2">The sequence shown here is derived from an EMBL/GenBank/DDBJ whole genome shotgun (WGS) entry which is preliminary data.</text>
</comment>
<feature type="non-terminal residue" evidence="2">
    <location>
        <position position="1"/>
    </location>
</feature>
<feature type="coiled-coil region" evidence="1">
    <location>
        <begin position="64"/>
        <end position="112"/>
    </location>
</feature>
<name>A0ABN7XJU6_GIGMA</name>
<reference evidence="2 3" key="1">
    <citation type="submission" date="2021-06" db="EMBL/GenBank/DDBJ databases">
        <authorList>
            <person name="Kallberg Y."/>
            <person name="Tangrot J."/>
            <person name="Rosling A."/>
        </authorList>
    </citation>
    <scope>NUCLEOTIDE SEQUENCE [LARGE SCALE GENOMIC DNA]</scope>
    <source>
        <strain evidence="2 3">120-4 pot B 10/14</strain>
    </source>
</reference>
<proteinExistence type="predicted"/>
<evidence type="ECO:0000256" key="1">
    <source>
        <dbReference type="SAM" id="Coils"/>
    </source>
</evidence>
<feature type="non-terminal residue" evidence="2">
    <location>
        <position position="136"/>
    </location>
</feature>
<keyword evidence="3" id="KW-1185">Reference proteome</keyword>
<accession>A0ABN7XJU6</accession>
<gene>
    <name evidence="2" type="ORF">GMARGA_LOCUS43656</name>
</gene>